<dbReference type="GO" id="GO:0033644">
    <property type="term" value="C:host cell membrane"/>
    <property type="evidence" value="ECO:0007669"/>
    <property type="project" value="UniProtKB-SubCell"/>
</dbReference>
<dbReference type="InterPro" id="IPR044323">
    <property type="entry name" value="MERS-CoV-like_ORF5"/>
</dbReference>
<evidence type="ECO:0000256" key="2">
    <source>
        <dbReference type="ARBA" id="ARBA00022692"/>
    </source>
</evidence>
<comment type="subcellular location">
    <subcellularLocation>
        <location evidence="1">Host membrane</location>
        <topology evidence="1">Multi-pass membrane protein</topology>
    </subcellularLocation>
</comment>
<dbReference type="PROSITE" id="PS51966">
    <property type="entry name" value="COV_VIROPORIN_3A_TM"/>
    <property type="match status" value="1"/>
</dbReference>
<name>A0A0U1UYZ0_BCHK5</name>
<dbReference type="InterPro" id="IPR046445">
    <property type="entry name" value="a/bCoV_VIROPORIN_3A-like_TM"/>
</dbReference>
<feature type="domain" description="CoV 3a-like viroporin CD" evidence="9">
    <location>
        <begin position="129"/>
        <end position="186"/>
    </location>
</feature>
<feature type="transmembrane region" description="Helical" evidence="7">
    <location>
        <begin position="34"/>
        <end position="54"/>
    </location>
</feature>
<keyword evidence="5 6" id="KW-0472">Membrane</keyword>
<sequence length="223" mass="24999">MAFSPSLFQPVVIQKETHGGEPSSLNDVITCIPLTGYVAALVVNACFYPLLLCLPYSSCRASVCKTLVLYVLMLYNFILSCILVQDTQQPVGICLMVYCIILMAIWTIDRVRFCLLIRSLRPLIDMRSNFIRVNTVAGGVVIPVNYSKPWFVKNFNQRCRCTNCFFAHSATYLECTFISRFSKTTLVSISDFQLNGSHSTVFVPFNSRDSVPLHIIAPSVLTV</sequence>
<accession>A0A0U1UYZ0</accession>
<feature type="transmembrane region" description="Helical" evidence="7">
    <location>
        <begin position="66"/>
        <end position="84"/>
    </location>
</feature>
<evidence type="ECO:0000313" key="11">
    <source>
        <dbReference type="Proteomes" id="UP000148908"/>
    </source>
</evidence>
<protein>
    <submittedName>
        <fullName evidence="10">Uncharacterized protein</fullName>
    </submittedName>
</protein>
<dbReference type="InterPro" id="IPR046446">
    <property type="entry name" value="a/bCoV_VIROPORIN_3A-like_CD"/>
</dbReference>
<organism evidence="10 11">
    <name type="scientific">BtPa-BetaCoV/GD2013</name>
    <dbReference type="NCBI Taxonomy" id="1503295"/>
    <lineage>
        <taxon>Viruses</taxon>
        <taxon>Riboviria</taxon>
        <taxon>Orthornavirae</taxon>
        <taxon>Pisuviricota</taxon>
        <taxon>Pisoniviricetes</taxon>
        <taxon>Nidovirales</taxon>
        <taxon>Cornidovirineae</taxon>
        <taxon>Coronaviridae</taxon>
        <taxon>Orthocoronavirinae</taxon>
        <taxon>Betacoronavirus</taxon>
        <taxon>Merbecovirus</taxon>
        <taxon>Betacoronavirus pipistrelli</taxon>
        <taxon>Bat coronavirus HKU5</taxon>
    </lineage>
</organism>
<evidence type="ECO:0000256" key="3">
    <source>
        <dbReference type="ARBA" id="ARBA00022870"/>
    </source>
</evidence>
<feature type="transmembrane region" description="Helical" evidence="7">
    <location>
        <begin position="90"/>
        <end position="108"/>
    </location>
</feature>
<evidence type="ECO:0000256" key="5">
    <source>
        <dbReference type="ARBA" id="ARBA00023136"/>
    </source>
</evidence>
<evidence type="ECO:0000256" key="4">
    <source>
        <dbReference type="ARBA" id="ARBA00022989"/>
    </source>
</evidence>
<dbReference type="EMBL" id="KJ473820">
    <property type="protein sequence ID" value="AIA62347.1"/>
    <property type="molecule type" value="Genomic_RNA"/>
</dbReference>
<keyword evidence="3 6" id="KW-1043">Host membrane</keyword>
<proteinExistence type="predicted"/>
<evidence type="ECO:0000313" key="10">
    <source>
        <dbReference type="EMBL" id="AIA62347.1"/>
    </source>
</evidence>
<evidence type="ECO:0000256" key="6">
    <source>
        <dbReference type="PROSITE-ProRule" id="PRU01311"/>
    </source>
</evidence>
<evidence type="ECO:0000256" key="1">
    <source>
        <dbReference type="ARBA" id="ARBA00004301"/>
    </source>
</evidence>
<evidence type="ECO:0000259" key="8">
    <source>
        <dbReference type="PROSITE" id="PS51966"/>
    </source>
</evidence>
<keyword evidence="2 6" id="KW-0812">Transmembrane</keyword>
<dbReference type="GO" id="GO:0016020">
    <property type="term" value="C:membrane"/>
    <property type="evidence" value="ECO:0007669"/>
    <property type="project" value="UniProtKB-UniRule"/>
</dbReference>
<dbReference type="Proteomes" id="UP000148908">
    <property type="component" value="Segment"/>
</dbReference>
<keyword evidence="4 6" id="KW-1133">Transmembrane helix</keyword>
<evidence type="ECO:0000256" key="7">
    <source>
        <dbReference type="SAM" id="Phobius"/>
    </source>
</evidence>
<feature type="domain" description="CoV 3a-like viroporin TM" evidence="8">
    <location>
        <begin position="30"/>
        <end position="125"/>
    </location>
</feature>
<reference evidence="11" key="1">
    <citation type="submission" date="2014-02" db="EMBL/GenBank/DDBJ databases">
        <title>Bat coronavirus in China.</title>
        <authorList>
            <person name="Yang L."/>
            <person name="Wu Z."/>
            <person name="Jin Q."/>
        </authorList>
    </citation>
    <scope>NUCLEOTIDE SEQUENCE [LARGE SCALE GENOMIC DNA]</scope>
</reference>
<evidence type="ECO:0000259" key="9">
    <source>
        <dbReference type="PROSITE" id="PS51967"/>
    </source>
</evidence>
<dbReference type="PROSITE" id="PS51967">
    <property type="entry name" value="COV_VIROPORIN_3A_CD"/>
    <property type="match status" value="1"/>
</dbReference>
<dbReference type="CDD" id="cd21645">
    <property type="entry name" value="MERS-CoV-like_ORF5"/>
    <property type="match status" value="1"/>
</dbReference>